<dbReference type="Proteomes" id="UP000299102">
    <property type="component" value="Unassembled WGS sequence"/>
</dbReference>
<dbReference type="AlphaFoldDB" id="A0A4C1WKY2"/>
<accession>A0A4C1WKY2</accession>
<dbReference type="EMBL" id="BGZK01000595">
    <property type="protein sequence ID" value="GBP52098.1"/>
    <property type="molecule type" value="Genomic_DNA"/>
</dbReference>
<feature type="compositionally biased region" description="Low complexity" evidence="1">
    <location>
        <begin position="35"/>
        <end position="70"/>
    </location>
</feature>
<keyword evidence="3" id="KW-1185">Reference proteome</keyword>
<name>A0A4C1WKY2_EUMVA</name>
<evidence type="ECO:0000313" key="3">
    <source>
        <dbReference type="Proteomes" id="UP000299102"/>
    </source>
</evidence>
<feature type="region of interest" description="Disordered" evidence="1">
    <location>
        <begin position="24"/>
        <end position="77"/>
    </location>
</feature>
<protein>
    <submittedName>
        <fullName evidence="2">Uncharacterized protein</fullName>
    </submittedName>
</protein>
<sequence>MRPSRDLAIASDRAQDQQVFNSVQQNPQVNPPALSPQSELSPQPSLPSVLPFQPQSSLSTSLPSPRPRSSMVLRTSTGKTRLQALASLGSTTNSPRFRSHLSARRNRERTSYNRAISEFVAVEQRRLKLEEAREKRYHEQEMERLRLESLQIEVNREHNQLLQHLCVIAQGLLDVLSQQVPSEGPLR</sequence>
<evidence type="ECO:0000313" key="2">
    <source>
        <dbReference type="EMBL" id="GBP52098.1"/>
    </source>
</evidence>
<organism evidence="2 3">
    <name type="scientific">Eumeta variegata</name>
    <name type="common">Bagworm moth</name>
    <name type="synonym">Eumeta japonica</name>
    <dbReference type="NCBI Taxonomy" id="151549"/>
    <lineage>
        <taxon>Eukaryota</taxon>
        <taxon>Metazoa</taxon>
        <taxon>Ecdysozoa</taxon>
        <taxon>Arthropoda</taxon>
        <taxon>Hexapoda</taxon>
        <taxon>Insecta</taxon>
        <taxon>Pterygota</taxon>
        <taxon>Neoptera</taxon>
        <taxon>Endopterygota</taxon>
        <taxon>Lepidoptera</taxon>
        <taxon>Glossata</taxon>
        <taxon>Ditrysia</taxon>
        <taxon>Tineoidea</taxon>
        <taxon>Psychidae</taxon>
        <taxon>Oiketicinae</taxon>
        <taxon>Eumeta</taxon>
    </lineage>
</organism>
<reference evidence="2 3" key="1">
    <citation type="journal article" date="2019" name="Commun. Biol.">
        <title>The bagworm genome reveals a unique fibroin gene that provides high tensile strength.</title>
        <authorList>
            <person name="Kono N."/>
            <person name="Nakamura H."/>
            <person name="Ohtoshi R."/>
            <person name="Tomita M."/>
            <person name="Numata K."/>
            <person name="Arakawa K."/>
        </authorList>
    </citation>
    <scope>NUCLEOTIDE SEQUENCE [LARGE SCALE GENOMIC DNA]</scope>
</reference>
<gene>
    <name evidence="2" type="ORF">EVAR_42001_1</name>
</gene>
<evidence type="ECO:0000256" key="1">
    <source>
        <dbReference type="SAM" id="MobiDB-lite"/>
    </source>
</evidence>
<dbReference type="OrthoDB" id="7492843at2759"/>
<proteinExistence type="predicted"/>
<comment type="caution">
    <text evidence="2">The sequence shown here is derived from an EMBL/GenBank/DDBJ whole genome shotgun (WGS) entry which is preliminary data.</text>
</comment>